<dbReference type="Pfam" id="PF00023">
    <property type="entry name" value="Ank"/>
    <property type="match status" value="1"/>
</dbReference>
<dbReference type="PRINTS" id="PR01415">
    <property type="entry name" value="ANKYRIN"/>
</dbReference>
<evidence type="ECO:0000256" key="3">
    <source>
        <dbReference type="SAM" id="SignalP"/>
    </source>
</evidence>
<comment type="caution">
    <text evidence="6">The sequence shown here is derived from an EMBL/GenBank/DDBJ whole genome shotgun (WGS) entry which is preliminary data.</text>
</comment>
<protein>
    <recommendedName>
        <fullName evidence="8">NACHT domain-containing protein</fullName>
    </recommendedName>
</protein>
<evidence type="ECO:0000313" key="6">
    <source>
        <dbReference type="EMBL" id="CAF9910193.1"/>
    </source>
</evidence>
<evidence type="ECO:0000259" key="5">
    <source>
        <dbReference type="Pfam" id="PF24883"/>
    </source>
</evidence>
<dbReference type="InterPro" id="IPR036770">
    <property type="entry name" value="Ankyrin_rpt-contain_sf"/>
</dbReference>
<dbReference type="SUPFAM" id="SSF48403">
    <property type="entry name" value="Ankyrin repeat"/>
    <property type="match status" value="2"/>
</dbReference>
<dbReference type="EMBL" id="CAJPDS010000008">
    <property type="protein sequence ID" value="CAF9910193.1"/>
    <property type="molecule type" value="Genomic_DNA"/>
</dbReference>
<dbReference type="Gene3D" id="1.25.40.20">
    <property type="entry name" value="Ankyrin repeat-containing domain"/>
    <property type="match status" value="4"/>
</dbReference>
<name>A0A8H3I9N1_9LECA</name>
<dbReference type="SUPFAM" id="SSF52540">
    <property type="entry name" value="P-loop containing nucleoside triphosphate hydrolases"/>
    <property type="match status" value="1"/>
</dbReference>
<sequence length="1086" mass="120729">MDPLSITASLIAIIQLATTATQFLKEIRSGSEDRIRLREEIRNTSCLLEKLRDRVDDADALGQDLPSIKSLNIPGGPLEQMSITLQKLTKKLAPDNRLLRKSQAVLWPLSRGDVNDFLNIIERQKSAFNTAIQNDNIGLSLAIKDNVSGIASKLDAMDLRSQRKALDENDQKIVTWLSPTTFWARHQDIMSCRTEDTGKWFLETPEFNRWLNGTDKILWCPGIPGAGKTVIASIIVDYLQTTGLDDKNVVAFIYCNYKERAQQTLNNLLSSLARQFIDRNNSVPDKLRSSYSRHIKNGTQPSHVELLELLADIAMGFSSLFLVIDALDECSSIDGTRTSLVSSLRKHLHHGTHLLFTSRHSGDIESLFKDCPQVEIRASERDIRCHVSSRLMSEPRLVKHLSADANLLSAILDTIVARSDGMFLLAQLHIGALSRKHTKKAIRSALHSLPTEIDQTYHEAMQRIDDQSEEDVRLAKDILVWVCHAVNPLTMDEMRHALAMSDLEGEKQIDDEDLPDSEILVSVCAGIVTIDKESGLVRLIHYTTQEYFDRNPIIALSSAQEKITKTCVSYLLLGDVALGPCHNDRAMRKRFESKPFLRYAATKWGIHARGEPELTCRETILLLTNDKKARASAIQAARVLRIETYHDEKKRVKHVSQLMFAASFGLTNIVKYLLTRDEDVEASDSNDTTALGYAAAGGHTDTVEVLLAAGADIDRTDDDGERALTTAIRNDHQETVVALASKGANLQAGKYDHASPLSLAISYNSVAMVSLLLEQGVTVEDDREILEAAMFKNNVILVEKILDQLSRDQQQSVIKTSLMDYLDSAYNQSITVCNLLLQRGADIKFLNDKGNCQLHIAAARGLRDIAEMLLDHGMDPDIKDRDGNTPLHLSTYAAHLPTVKLLLERGADVNFWNDEGQSQLHMAAKDGLRDITELLLDHGMNPDIKDGGGSTPLHLATLWGELPIVKLLLERGSSVNAQNDAGETALHKCVEYHYWEEEDSPVKIVSYLLKRGISLDTTDLWGKTALHIAANRGLQSAVRLMVEKGADRHAKDSQGRTALQVAVAEGHEHILDILTCTVGCERCGRI</sequence>
<dbReference type="PROSITE" id="PS50088">
    <property type="entry name" value="ANK_REPEAT"/>
    <property type="match status" value="7"/>
</dbReference>
<keyword evidence="1" id="KW-0677">Repeat</keyword>
<feature type="repeat" description="ANK" evidence="2">
    <location>
        <begin position="686"/>
        <end position="718"/>
    </location>
</feature>
<evidence type="ECO:0000256" key="2">
    <source>
        <dbReference type="PROSITE-ProRule" id="PRU00023"/>
    </source>
</evidence>
<feature type="repeat" description="ANK" evidence="2">
    <location>
        <begin position="915"/>
        <end position="947"/>
    </location>
</feature>
<feature type="repeat" description="ANK" evidence="2">
    <location>
        <begin position="882"/>
        <end position="914"/>
    </location>
</feature>
<dbReference type="AlphaFoldDB" id="A0A8H3I9N1"/>
<organism evidence="6 7">
    <name type="scientific">Heterodermia speciosa</name>
    <dbReference type="NCBI Taxonomy" id="116794"/>
    <lineage>
        <taxon>Eukaryota</taxon>
        <taxon>Fungi</taxon>
        <taxon>Dikarya</taxon>
        <taxon>Ascomycota</taxon>
        <taxon>Pezizomycotina</taxon>
        <taxon>Lecanoromycetes</taxon>
        <taxon>OSLEUM clade</taxon>
        <taxon>Lecanoromycetidae</taxon>
        <taxon>Caliciales</taxon>
        <taxon>Physciaceae</taxon>
        <taxon>Heterodermia</taxon>
    </lineage>
</organism>
<dbReference type="InterPro" id="IPR002110">
    <property type="entry name" value="Ankyrin_rpt"/>
</dbReference>
<evidence type="ECO:0008006" key="8">
    <source>
        <dbReference type="Google" id="ProtNLM"/>
    </source>
</evidence>
<keyword evidence="7" id="KW-1185">Reference proteome</keyword>
<dbReference type="Pfam" id="PF12796">
    <property type="entry name" value="Ank_2"/>
    <property type="match status" value="3"/>
</dbReference>
<keyword evidence="3" id="KW-0732">Signal</keyword>
<feature type="signal peptide" evidence="3">
    <location>
        <begin position="1"/>
        <end position="19"/>
    </location>
</feature>
<dbReference type="PROSITE" id="PS50297">
    <property type="entry name" value="ANK_REP_REGION"/>
    <property type="match status" value="6"/>
</dbReference>
<dbReference type="SMART" id="SM00248">
    <property type="entry name" value="ANK"/>
    <property type="match status" value="12"/>
</dbReference>
<dbReference type="PANTHER" id="PTHR10039:SF15">
    <property type="entry name" value="NACHT DOMAIN-CONTAINING PROTEIN"/>
    <property type="match status" value="1"/>
</dbReference>
<dbReference type="Pfam" id="PF24883">
    <property type="entry name" value="NPHP3_N"/>
    <property type="match status" value="1"/>
</dbReference>
<dbReference type="InterPro" id="IPR054471">
    <property type="entry name" value="GPIID_WHD"/>
</dbReference>
<feature type="domain" description="Nephrocystin 3-like N-terminal" evidence="5">
    <location>
        <begin position="196"/>
        <end position="359"/>
    </location>
</feature>
<dbReference type="Proteomes" id="UP000664521">
    <property type="component" value="Unassembled WGS sequence"/>
</dbReference>
<feature type="repeat" description="ANK" evidence="2">
    <location>
        <begin position="948"/>
        <end position="980"/>
    </location>
</feature>
<keyword evidence="2" id="KW-0040">ANK repeat</keyword>
<dbReference type="InterPro" id="IPR027417">
    <property type="entry name" value="P-loop_NTPase"/>
</dbReference>
<feature type="repeat" description="ANK" evidence="2">
    <location>
        <begin position="1021"/>
        <end position="1053"/>
    </location>
</feature>
<feature type="domain" description="GPI inositol-deacylase winged helix" evidence="4">
    <location>
        <begin position="473"/>
        <end position="548"/>
    </location>
</feature>
<reference evidence="6" key="1">
    <citation type="submission" date="2021-03" db="EMBL/GenBank/DDBJ databases">
        <authorList>
            <person name="Tagirdzhanova G."/>
        </authorList>
    </citation>
    <scope>NUCLEOTIDE SEQUENCE</scope>
</reference>
<feature type="repeat" description="ANK" evidence="2">
    <location>
        <begin position="849"/>
        <end position="881"/>
    </location>
</feature>
<accession>A0A8H3I9N1</accession>
<feature type="chain" id="PRO_5034202937" description="NACHT domain-containing protein" evidence="3">
    <location>
        <begin position="20"/>
        <end position="1086"/>
    </location>
</feature>
<dbReference type="Pfam" id="PF22939">
    <property type="entry name" value="WHD_GPIID"/>
    <property type="match status" value="1"/>
</dbReference>
<evidence type="ECO:0000313" key="7">
    <source>
        <dbReference type="Proteomes" id="UP000664521"/>
    </source>
</evidence>
<dbReference type="Gene3D" id="3.40.50.300">
    <property type="entry name" value="P-loop containing nucleotide triphosphate hydrolases"/>
    <property type="match status" value="1"/>
</dbReference>
<dbReference type="PANTHER" id="PTHR10039">
    <property type="entry name" value="AMELOGENIN"/>
    <property type="match status" value="1"/>
</dbReference>
<evidence type="ECO:0000256" key="1">
    <source>
        <dbReference type="ARBA" id="ARBA00022737"/>
    </source>
</evidence>
<proteinExistence type="predicted"/>
<gene>
    <name evidence="6" type="ORF">HETSPECPRED_009646</name>
</gene>
<feature type="repeat" description="ANK" evidence="2">
    <location>
        <begin position="752"/>
        <end position="784"/>
    </location>
</feature>
<evidence type="ECO:0000259" key="4">
    <source>
        <dbReference type="Pfam" id="PF22939"/>
    </source>
</evidence>
<dbReference type="InterPro" id="IPR056884">
    <property type="entry name" value="NPHP3-like_N"/>
</dbReference>
<dbReference type="OrthoDB" id="195446at2759"/>